<accession>A0A401ZFB1</accession>
<evidence type="ECO:0000313" key="3">
    <source>
        <dbReference type="Proteomes" id="UP000287224"/>
    </source>
</evidence>
<feature type="region of interest" description="Disordered" evidence="1">
    <location>
        <begin position="540"/>
        <end position="569"/>
    </location>
</feature>
<dbReference type="RefSeq" id="WP_126596520.1">
    <property type="nucleotide sequence ID" value="NZ_BIFQ01000001.1"/>
</dbReference>
<gene>
    <name evidence="2" type="ORF">KDAU_28120</name>
</gene>
<organism evidence="2 3">
    <name type="scientific">Dictyobacter aurantiacus</name>
    <dbReference type="NCBI Taxonomy" id="1936993"/>
    <lineage>
        <taxon>Bacteria</taxon>
        <taxon>Bacillati</taxon>
        <taxon>Chloroflexota</taxon>
        <taxon>Ktedonobacteria</taxon>
        <taxon>Ktedonobacterales</taxon>
        <taxon>Dictyobacteraceae</taxon>
        <taxon>Dictyobacter</taxon>
    </lineage>
</organism>
<evidence type="ECO:0000313" key="2">
    <source>
        <dbReference type="EMBL" id="GCE05483.1"/>
    </source>
</evidence>
<dbReference type="EMBL" id="BIFQ01000001">
    <property type="protein sequence ID" value="GCE05483.1"/>
    <property type="molecule type" value="Genomic_DNA"/>
</dbReference>
<dbReference type="Proteomes" id="UP000287224">
    <property type="component" value="Unassembled WGS sequence"/>
</dbReference>
<dbReference type="OrthoDB" id="9817091at2"/>
<protein>
    <submittedName>
        <fullName evidence="2">Uncharacterized protein</fullName>
    </submittedName>
</protein>
<keyword evidence="3" id="KW-1185">Reference proteome</keyword>
<proteinExistence type="predicted"/>
<name>A0A401ZFB1_9CHLR</name>
<sequence length="569" mass="61078">MTTFENVIQPLLSSLEELGTKSSTAANHYTTTTTQFQTYVNNNVDGVAGSIPFMGKGAQGCKDAVSRNVSRSQHVLSKLQDFQLACTQTHKSLEELCPPYDQDSRYYLATGDLYGMLNGGGGLYGTSVSQFFNEGQGNSPYSNTDPDSVSETVVWRIREDTLPGLFAQLDELLTPGKGQQLIEDNINYAVSCIQGDFLSYKNQQQSYLEGAIKDKAELNYYTLELSSTHQLALHYLGVIANKMKLGYGEWLMEFQTIVGQFQMDVDAASAISSPSIGDLITDVTAPGMTGKVYLWQTPNGLMVVVKSGTNPADVEKAINQYIATHGLSKDTAVTLIGYKDGGITQQMVLDGENKGGENFKVNNLVLVGEKPLETLPENLNVLSYTKVDKEAPEHEMTILGLKPDQILIPVSAVALAFLTDGFGDIAEAGVLGAAKEAGQEALTKGTGDILKEMALAEVWNHTLGASPSAGTPEQMGPSMPYNVYYDPGDGSGVHMLTPIQLSQLANGKVSPNAKFYIGQSSAVPEESGANLDNFTHSSYLNSQLVPDPNPKGYTHGGVAPVNTGHEPPA</sequence>
<reference evidence="3" key="1">
    <citation type="submission" date="2018-12" db="EMBL/GenBank/DDBJ databases">
        <title>Tengunoibacter tsumagoiensis gen. nov., sp. nov., Dictyobacter kobayashii sp. nov., D. alpinus sp. nov., and D. joshuensis sp. nov. and description of Dictyobacteraceae fam. nov. within the order Ktedonobacterales isolated from Tengu-no-mugimeshi.</title>
        <authorList>
            <person name="Wang C.M."/>
            <person name="Zheng Y."/>
            <person name="Sakai Y."/>
            <person name="Toyoda A."/>
            <person name="Minakuchi Y."/>
            <person name="Abe K."/>
            <person name="Yokota A."/>
            <person name="Yabe S."/>
        </authorList>
    </citation>
    <scope>NUCLEOTIDE SEQUENCE [LARGE SCALE GENOMIC DNA]</scope>
    <source>
        <strain evidence="3">S-27</strain>
    </source>
</reference>
<evidence type="ECO:0000256" key="1">
    <source>
        <dbReference type="SAM" id="MobiDB-lite"/>
    </source>
</evidence>
<dbReference type="AlphaFoldDB" id="A0A401ZFB1"/>
<comment type="caution">
    <text evidence="2">The sequence shown here is derived from an EMBL/GenBank/DDBJ whole genome shotgun (WGS) entry which is preliminary data.</text>
</comment>